<sequence>MLLRIISESGEHLISTYRHEYRSLMALIRDKLYPESFGECGGQGRCATCIVKLDATNEIPGRDRNEPATLAKIGVVDPAIRLSCQLQVDKALNNSTVYLVYDS</sequence>
<comment type="caution">
    <text evidence="1">The sequence shown here is derived from an EMBL/GenBank/DDBJ whole genome shotgun (WGS) entry which is preliminary data.</text>
</comment>
<dbReference type="Gene3D" id="3.10.20.30">
    <property type="match status" value="1"/>
</dbReference>
<dbReference type="InterPro" id="IPR012675">
    <property type="entry name" value="Beta-grasp_dom_sf"/>
</dbReference>
<dbReference type="STRING" id="1349421.OI18_06290"/>
<dbReference type="AlphaFoldDB" id="A0A0C1L5Z0"/>
<name>A0A0C1L5Z0_9BACT</name>
<dbReference type="SUPFAM" id="SSF54292">
    <property type="entry name" value="2Fe-2S ferredoxin-like"/>
    <property type="match status" value="1"/>
</dbReference>
<dbReference type="InterPro" id="IPR036010">
    <property type="entry name" value="2Fe-2S_ferredoxin-like_sf"/>
</dbReference>
<reference evidence="1 2" key="1">
    <citation type="submission" date="2014-11" db="EMBL/GenBank/DDBJ databases">
        <title>Genome sequence of Flavihumibacter solisilvae 3-3.</title>
        <authorList>
            <person name="Zhou G."/>
            <person name="Li M."/>
            <person name="Wang G."/>
        </authorList>
    </citation>
    <scope>NUCLEOTIDE SEQUENCE [LARGE SCALE GENOMIC DNA]</scope>
    <source>
        <strain evidence="1 2">3-3</strain>
    </source>
</reference>
<protein>
    <submittedName>
        <fullName evidence="1">Uncharacterized protein</fullName>
    </submittedName>
</protein>
<dbReference type="EMBL" id="JSVC01000006">
    <property type="protein sequence ID" value="KIC95517.1"/>
    <property type="molecule type" value="Genomic_DNA"/>
</dbReference>
<organism evidence="1 2">
    <name type="scientific">Flavihumibacter solisilvae</name>
    <dbReference type="NCBI Taxonomy" id="1349421"/>
    <lineage>
        <taxon>Bacteria</taxon>
        <taxon>Pseudomonadati</taxon>
        <taxon>Bacteroidota</taxon>
        <taxon>Chitinophagia</taxon>
        <taxon>Chitinophagales</taxon>
        <taxon>Chitinophagaceae</taxon>
        <taxon>Flavihumibacter</taxon>
    </lineage>
</organism>
<gene>
    <name evidence="1" type="ORF">OI18_06290</name>
</gene>
<evidence type="ECO:0000313" key="1">
    <source>
        <dbReference type="EMBL" id="KIC95517.1"/>
    </source>
</evidence>
<accession>A0A0C1L5Z0</accession>
<evidence type="ECO:0000313" key="2">
    <source>
        <dbReference type="Proteomes" id="UP000031408"/>
    </source>
</evidence>
<dbReference type="GO" id="GO:0051536">
    <property type="term" value="F:iron-sulfur cluster binding"/>
    <property type="evidence" value="ECO:0007669"/>
    <property type="project" value="InterPro"/>
</dbReference>
<proteinExistence type="predicted"/>
<dbReference type="Proteomes" id="UP000031408">
    <property type="component" value="Unassembled WGS sequence"/>
</dbReference>
<keyword evidence="2" id="KW-1185">Reference proteome</keyword>